<comment type="caution">
    <text evidence="2">The sequence shown here is derived from an EMBL/GenBank/DDBJ whole genome shotgun (WGS) entry which is preliminary data.</text>
</comment>
<evidence type="ECO:0000313" key="3">
    <source>
        <dbReference type="Proteomes" id="UP000324222"/>
    </source>
</evidence>
<accession>A0A5B7CL17</accession>
<name>A0A5B7CL17_PORTR</name>
<evidence type="ECO:0000256" key="1">
    <source>
        <dbReference type="SAM" id="MobiDB-lite"/>
    </source>
</evidence>
<dbReference type="AlphaFoldDB" id="A0A5B7CL17"/>
<keyword evidence="3" id="KW-1185">Reference proteome</keyword>
<proteinExistence type="predicted"/>
<protein>
    <submittedName>
        <fullName evidence="2">Uncharacterized protein</fullName>
    </submittedName>
</protein>
<evidence type="ECO:0000313" key="2">
    <source>
        <dbReference type="EMBL" id="MPC09925.1"/>
    </source>
</evidence>
<sequence length="65" mass="7144">MEPVYEIRAKGKRQGLRDKVEEGDEMKKGGPGWRWTVADCGRVTSPFHLNGVGCSAPPTETKVSI</sequence>
<organism evidence="2 3">
    <name type="scientific">Portunus trituberculatus</name>
    <name type="common">Swimming crab</name>
    <name type="synonym">Neptunus trituberculatus</name>
    <dbReference type="NCBI Taxonomy" id="210409"/>
    <lineage>
        <taxon>Eukaryota</taxon>
        <taxon>Metazoa</taxon>
        <taxon>Ecdysozoa</taxon>
        <taxon>Arthropoda</taxon>
        <taxon>Crustacea</taxon>
        <taxon>Multicrustacea</taxon>
        <taxon>Malacostraca</taxon>
        <taxon>Eumalacostraca</taxon>
        <taxon>Eucarida</taxon>
        <taxon>Decapoda</taxon>
        <taxon>Pleocyemata</taxon>
        <taxon>Brachyura</taxon>
        <taxon>Eubrachyura</taxon>
        <taxon>Portunoidea</taxon>
        <taxon>Portunidae</taxon>
        <taxon>Portuninae</taxon>
        <taxon>Portunus</taxon>
    </lineage>
</organism>
<dbReference type="EMBL" id="VSRR010000093">
    <property type="protein sequence ID" value="MPC09925.1"/>
    <property type="molecule type" value="Genomic_DNA"/>
</dbReference>
<feature type="region of interest" description="Disordered" evidence="1">
    <location>
        <begin position="1"/>
        <end position="30"/>
    </location>
</feature>
<dbReference type="Proteomes" id="UP000324222">
    <property type="component" value="Unassembled WGS sequence"/>
</dbReference>
<feature type="compositionally biased region" description="Basic and acidic residues" evidence="1">
    <location>
        <begin position="1"/>
        <end position="28"/>
    </location>
</feature>
<reference evidence="2 3" key="1">
    <citation type="submission" date="2019-05" db="EMBL/GenBank/DDBJ databases">
        <title>Another draft genome of Portunus trituberculatus and its Hox gene families provides insights of decapod evolution.</title>
        <authorList>
            <person name="Jeong J.-H."/>
            <person name="Song I."/>
            <person name="Kim S."/>
            <person name="Choi T."/>
            <person name="Kim D."/>
            <person name="Ryu S."/>
            <person name="Kim W."/>
        </authorList>
    </citation>
    <scope>NUCLEOTIDE SEQUENCE [LARGE SCALE GENOMIC DNA]</scope>
    <source>
        <tissue evidence="2">Muscle</tissue>
    </source>
</reference>
<gene>
    <name evidence="2" type="ORF">E2C01_002545</name>
</gene>